<dbReference type="Pfam" id="PF12937">
    <property type="entry name" value="F-box-like"/>
    <property type="match status" value="1"/>
</dbReference>
<gene>
    <name evidence="2" type="ORF">AZE42_12378</name>
</gene>
<organism evidence="2 3">
    <name type="scientific">Rhizopogon vesiculosus</name>
    <dbReference type="NCBI Taxonomy" id="180088"/>
    <lineage>
        <taxon>Eukaryota</taxon>
        <taxon>Fungi</taxon>
        <taxon>Dikarya</taxon>
        <taxon>Basidiomycota</taxon>
        <taxon>Agaricomycotina</taxon>
        <taxon>Agaricomycetes</taxon>
        <taxon>Agaricomycetidae</taxon>
        <taxon>Boletales</taxon>
        <taxon>Suillineae</taxon>
        <taxon>Rhizopogonaceae</taxon>
        <taxon>Rhizopogon</taxon>
    </lineage>
</organism>
<evidence type="ECO:0000259" key="1">
    <source>
        <dbReference type="Pfam" id="PF12937"/>
    </source>
</evidence>
<comment type="caution">
    <text evidence="2">The sequence shown here is derived from an EMBL/GenBank/DDBJ whole genome shotgun (WGS) entry which is preliminary data.</text>
</comment>
<dbReference type="CDD" id="cd09917">
    <property type="entry name" value="F-box_SF"/>
    <property type="match status" value="1"/>
</dbReference>
<name>A0A1J8Q6F9_9AGAM</name>
<proteinExistence type="predicted"/>
<evidence type="ECO:0000313" key="3">
    <source>
        <dbReference type="Proteomes" id="UP000183567"/>
    </source>
</evidence>
<sequence length="61" mass="6841">MSVLPTEVLLHICTTIDGELEGSPDQKRDSRVTIAALARTCRAFKEPALDVSLEKQRKESW</sequence>
<protein>
    <recommendedName>
        <fullName evidence="1">F-box domain-containing protein</fullName>
    </recommendedName>
</protein>
<dbReference type="EMBL" id="LVVM01002498">
    <property type="protein sequence ID" value="OJA16597.1"/>
    <property type="molecule type" value="Genomic_DNA"/>
</dbReference>
<feature type="domain" description="F-box" evidence="1">
    <location>
        <begin position="2"/>
        <end position="53"/>
    </location>
</feature>
<reference evidence="2 3" key="1">
    <citation type="submission" date="2016-03" db="EMBL/GenBank/DDBJ databases">
        <title>Comparative genomics of the ectomycorrhizal sister species Rhizopogon vinicolor and Rhizopogon vesiculosus (Basidiomycota: Boletales) reveals a divergence of the mating type B locus.</title>
        <authorList>
            <person name="Mujic A.B."/>
            <person name="Kuo A."/>
            <person name="Tritt A."/>
            <person name="Lipzen A."/>
            <person name="Chen C."/>
            <person name="Johnson J."/>
            <person name="Sharma A."/>
            <person name="Barry K."/>
            <person name="Grigoriev I.V."/>
            <person name="Spatafora J.W."/>
        </authorList>
    </citation>
    <scope>NUCLEOTIDE SEQUENCE [LARGE SCALE GENOMIC DNA]</scope>
    <source>
        <strain evidence="2 3">AM-OR11-056</strain>
    </source>
</reference>
<dbReference type="InterPro" id="IPR001810">
    <property type="entry name" value="F-box_dom"/>
</dbReference>
<keyword evidence="3" id="KW-1185">Reference proteome</keyword>
<evidence type="ECO:0000313" key="2">
    <source>
        <dbReference type="EMBL" id="OJA16597.1"/>
    </source>
</evidence>
<dbReference type="OrthoDB" id="3067012at2759"/>
<accession>A0A1J8Q6F9</accession>
<dbReference type="AlphaFoldDB" id="A0A1J8Q6F9"/>
<dbReference type="Proteomes" id="UP000183567">
    <property type="component" value="Unassembled WGS sequence"/>
</dbReference>